<accession>A0A2R6QBG1</accession>
<feature type="region of interest" description="Disordered" evidence="1">
    <location>
        <begin position="177"/>
        <end position="199"/>
    </location>
</feature>
<dbReference type="AlphaFoldDB" id="A0A2R6QBG1"/>
<gene>
    <name evidence="2" type="ORF">PHLCEN_2v3834</name>
</gene>
<evidence type="ECO:0000256" key="1">
    <source>
        <dbReference type="SAM" id="MobiDB-lite"/>
    </source>
</evidence>
<evidence type="ECO:0000313" key="3">
    <source>
        <dbReference type="Proteomes" id="UP000186601"/>
    </source>
</evidence>
<comment type="caution">
    <text evidence="2">The sequence shown here is derived from an EMBL/GenBank/DDBJ whole genome shotgun (WGS) entry which is preliminary data.</text>
</comment>
<protein>
    <submittedName>
        <fullName evidence="2">Uncharacterized protein</fullName>
    </submittedName>
</protein>
<organism evidence="2 3">
    <name type="scientific">Hermanssonia centrifuga</name>
    <dbReference type="NCBI Taxonomy" id="98765"/>
    <lineage>
        <taxon>Eukaryota</taxon>
        <taxon>Fungi</taxon>
        <taxon>Dikarya</taxon>
        <taxon>Basidiomycota</taxon>
        <taxon>Agaricomycotina</taxon>
        <taxon>Agaricomycetes</taxon>
        <taxon>Polyporales</taxon>
        <taxon>Meruliaceae</taxon>
        <taxon>Hermanssonia</taxon>
    </lineage>
</organism>
<sequence>MAQGWLYTGRPVMYRKGDFNTPEPDVDMDVWPTAIRIRNLLKGAKVQLDDLTALSQTADRPKRRVDEALGNERNSDLLQQSIYGLPTSSMPSTSYGAVPTQQTSYNAPYPSLMQPSMSTMPYVPGSEWWPQLIGPAAGQGFSNAGYAYQPSAMGSHLSGLPQGLFTFDQDQLSSDFMQGVPESDGTMPHTHFPHSHTRQ</sequence>
<proteinExistence type="predicted"/>
<keyword evidence="3" id="KW-1185">Reference proteome</keyword>
<name>A0A2R6QBG1_9APHY</name>
<dbReference type="Proteomes" id="UP000186601">
    <property type="component" value="Unassembled WGS sequence"/>
</dbReference>
<evidence type="ECO:0000313" key="2">
    <source>
        <dbReference type="EMBL" id="PSS05454.1"/>
    </source>
</evidence>
<dbReference type="OrthoDB" id="2796601at2759"/>
<dbReference type="STRING" id="98765.A0A2R6QBG1"/>
<dbReference type="EMBL" id="MLYV02000371">
    <property type="protein sequence ID" value="PSS05454.1"/>
    <property type="molecule type" value="Genomic_DNA"/>
</dbReference>
<reference evidence="2 3" key="1">
    <citation type="submission" date="2018-02" db="EMBL/GenBank/DDBJ databases">
        <title>Genome sequence of the basidiomycete white-rot fungus Phlebia centrifuga.</title>
        <authorList>
            <person name="Granchi Z."/>
            <person name="Peng M."/>
            <person name="de Vries R.P."/>
            <person name="Hilden K."/>
            <person name="Makela M.R."/>
            <person name="Grigoriev I."/>
            <person name="Riley R."/>
        </authorList>
    </citation>
    <scope>NUCLEOTIDE SEQUENCE [LARGE SCALE GENOMIC DNA]</scope>
    <source>
        <strain evidence="2 3">FBCC195</strain>
    </source>
</reference>